<keyword evidence="2" id="KW-1185">Reference proteome</keyword>
<protein>
    <recommendedName>
        <fullName evidence="3">DUF3467 domain-containing protein</fullName>
    </recommendedName>
</protein>
<evidence type="ECO:0000313" key="1">
    <source>
        <dbReference type="EMBL" id="BBO89472.1"/>
    </source>
</evidence>
<dbReference type="AlphaFoldDB" id="A0A5K8AA38"/>
<dbReference type="Proteomes" id="UP000422108">
    <property type="component" value="Chromosome"/>
</dbReference>
<evidence type="ECO:0008006" key="3">
    <source>
        <dbReference type="Google" id="ProtNLM"/>
    </source>
</evidence>
<sequence length="86" mass="9721">MLWTSSHRETDGKGHPEGRYANFFKVGHNAYEFVIDFGQSYADDPQRESIHSRVVTSPAYAKVLLKILQDAIGRYDAKFGSIIDAE</sequence>
<reference evidence="1 2" key="1">
    <citation type="submission" date="2019-11" db="EMBL/GenBank/DDBJ databases">
        <title>Comparative genomics of hydrocarbon-degrading Desulfosarcina strains.</title>
        <authorList>
            <person name="Watanabe M."/>
            <person name="Kojima H."/>
            <person name="Fukui M."/>
        </authorList>
    </citation>
    <scope>NUCLEOTIDE SEQUENCE [LARGE SCALE GENOMIC DNA]</scope>
    <source>
        <strain evidence="2">oXyS1</strain>
    </source>
</reference>
<organism evidence="1 2">
    <name type="scientific">Desulfosarcina ovata subsp. ovata</name>
    <dbReference type="NCBI Taxonomy" id="2752305"/>
    <lineage>
        <taxon>Bacteria</taxon>
        <taxon>Pseudomonadati</taxon>
        <taxon>Thermodesulfobacteriota</taxon>
        <taxon>Desulfobacteria</taxon>
        <taxon>Desulfobacterales</taxon>
        <taxon>Desulfosarcinaceae</taxon>
        <taxon>Desulfosarcina</taxon>
    </lineage>
</organism>
<accession>A0A5K8AA38</accession>
<dbReference type="EMBL" id="AP021879">
    <property type="protein sequence ID" value="BBO89472.1"/>
    <property type="molecule type" value="Genomic_DNA"/>
</dbReference>
<dbReference type="InterPro" id="IPR021857">
    <property type="entry name" value="DUF3467"/>
</dbReference>
<dbReference type="Pfam" id="PF11950">
    <property type="entry name" value="DUF3467"/>
    <property type="match status" value="1"/>
</dbReference>
<proteinExistence type="predicted"/>
<evidence type="ECO:0000313" key="2">
    <source>
        <dbReference type="Proteomes" id="UP000422108"/>
    </source>
</evidence>
<name>A0A5K8AA38_9BACT</name>
<gene>
    <name evidence="1" type="ORF">DSCOOX_26520</name>
</gene>